<dbReference type="Proteomes" id="UP001228049">
    <property type="component" value="Unassembled WGS sequence"/>
</dbReference>
<feature type="non-terminal residue" evidence="2">
    <location>
        <position position="1"/>
    </location>
</feature>
<feature type="compositionally biased region" description="Polar residues" evidence="1">
    <location>
        <begin position="56"/>
        <end position="65"/>
    </location>
</feature>
<feature type="compositionally biased region" description="Polar residues" evidence="1">
    <location>
        <begin position="90"/>
        <end position="103"/>
    </location>
</feature>
<organism evidence="2 3">
    <name type="scientific">Dissostichus eleginoides</name>
    <name type="common">Patagonian toothfish</name>
    <name type="synonym">Dissostichus amissus</name>
    <dbReference type="NCBI Taxonomy" id="100907"/>
    <lineage>
        <taxon>Eukaryota</taxon>
        <taxon>Metazoa</taxon>
        <taxon>Chordata</taxon>
        <taxon>Craniata</taxon>
        <taxon>Vertebrata</taxon>
        <taxon>Euteleostomi</taxon>
        <taxon>Actinopterygii</taxon>
        <taxon>Neopterygii</taxon>
        <taxon>Teleostei</taxon>
        <taxon>Neoteleostei</taxon>
        <taxon>Acanthomorphata</taxon>
        <taxon>Eupercaria</taxon>
        <taxon>Perciformes</taxon>
        <taxon>Notothenioidei</taxon>
        <taxon>Nototheniidae</taxon>
        <taxon>Dissostichus</taxon>
    </lineage>
</organism>
<evidence type="ECO:0000256" key="1">
    <source>
        <dbReference type="SAM" id="MobiDB-lite"/>
    </source>
</evidence>
<dbReference type="AlphaFoldDB" id="A0AAD9FD28"/>
<gene>
    <name evidence="2" type="ORF">KUDE01_016866</name>
</gene>
<evidence type="ECO:0000313" key="3">
    <source>
        <dbReference type="Proteomes" id="UP001228049"/>
    </source>
</evidence>
<keyword evidence="3" id="KW-1185">Reference proteome</keyword>
<accession>A0AAD9FD28</accession>
<sequence>MSGELRQVEQYIIYSSPASSVYRSQGNFSSMMEGRRLDCSAPVGDKRNFHTTWHSSFETSENPWQCPSPEEPDTRPTTGLHERLAAASPANPTKNGGALQSKQ</sequence>
<evidence type="ECO:0000313" key="2">
    <source>
        <dbReference type="EMBL" id="KAK1897334.1"/>
    </source>
</evidence>
<proteinExistence type="predicted"/>
<protein>
    <submittedName>
        <fullName evidence="2">Wilms tumor protein like</fullName>
    </submittedName>
</protein>
<dbReference type="EMBL" id="JASDAP010000009">
    <property type="protein sequence ID" value="KAK1897334.1"/>
    <property type="molecule type" value="Genomic_DNA"/>
</dbReference>
<reference evidence="2" key="1">
    <citation type="submission" date="2023-04" db="EMBL/GenBank/DDBJ databases">
        <title>Chromosome-level genome of Chaenocephalus aceratus.</title>
        <authorList>
            <person name="Park H."/>
        </authorList>
    </citation>
    <scope>NUCLEOTIDE SEQUENCE</scope>
    <source>
        <strain evidence="2">DE</strain>
        <tissue evidence="2">Muscle</tissue>
    </source>
</reference>
<comment type="caution">
    <text evidence="2">The sequence shown here is derived from an EMBL/GenBank/DDBJ whole genome shotgun (WGS) entry which is preliminary data.</text>
</comment>
<name>A0AAD9FD28_DISEL</name>
<feature type="region of interest" description="Disordered" evidence="1">
    <location>
        <begin position="56"/>
        <end position="103"/>
    </location>
</feature>